<proteinExistence type="predicted"/>
<evidence type="ECO:0000313" key="3">
    <source>
        <dbReference type="Proteomes" id="UP001597034"/>
    </source>
</evidence>
<feature type="region of interest" description="Disordered" evidence="1">
    <location>
        <begin position="1"/>
        <end position="44"/>
    </location>
</feature>
<protein>
    <submittedName>
        <fullName evidence="2">Uncharacterized protein</fullName>
    </submittedName>
</protein>
<sequence length="245" mass="26266">MSGVQKQLENAAWKPGNIAGDGGWTFTGGTAGEPSTVATYQAPRPVRLREDRELDLAVPTFEQFSTSGAGSQETFNLSFDLLDTPATEGIVVNKADGSGGYTRVYPDSVDYANDSFDYTDGGSTEQLVVTYIPRDPASVEFRKVAPGGGATIEQPLFEIPTAIAHTRDQSQDPLSFDLNRSKFHDTVPRKWKIEVVVDAPYPAAFGDESLGLVAPNGLLSVPVARTEQRIRGLKDAVKADIAGLS</sequence>
<dbReference type="EMBL" id="JBHUDO010000002">
    <property type="protein sequence ID" value="MFD1645578.1"/>
    <property type="molecule type" value="Genomic_DNA"/>
</dbReference>
<comment type="caution">
    <text evidence="2">The sequence shown here is derived from an EMBL/GenBank/DDBJ whole genome shotgun (WGS) entry which is preliminary data.</text>
</comment>
<name>A0ABD6DKF9_9EURY</name>
<reference evidence="2 3" key="1">
    <citation type="journal article" date="2019" name="Int. J. Syst. Evol. Microbiol.">
        <title>The Global Catalogue of Microorganisms (GCM) 10K type strain sequencing project: providing services to taxonomists for standard genome sequencing and annotation.</title>
        <authorList>
            <consortium name="The Broad Institute Genomics Platform"/>
            <consortium name="The Broad Institute Genome Sequencing Center for Infectious Disease"/>
            <person name="Wu L."/>
            <person name="Ma J."/>
        </authorList>
    </citation>
    <scope>NUCLEOTIDE SEQUENCE [LARGE SCALE GENOMIC DNA]</scope>
    <source>
        <strain evidence="2 3">CGMCC 1.10390</strain>
    </source>
</reference>
<dbReference type="AlphaFoldDB" id="A0ABD6DKF9"/>
<gene>
    <name evidence="2" type="ORF">ACFSBL_07775</name>
</gene>
<evidence type="ECO:0000313" key="2">
    <source>
        <dbReference type="EMBL" id="MFD1645578.1"/>
    </source>
</evidence>
<evidence type="ECO:0000256" key="1">
    <source>
        <dbReference type="SAM" id="MobiDB-lite"/>
    </source>
</evidence>
<feature type="compositionally biased region" description="Gly residues" evidence="1">
    <location>
        <begin position="19"/>
        <end position="31"/>
    </location>
</feature>
<keyword evidence="3" id="KW-1185">Reference proteome</keyword>
<dbReference type="Proteomes" id="UP001597034">
    <property type="component" value="Unassembled WGS sequence"/>
</dbReference>
<organism evidence="2 3">
    <name type="scientific">Haloarchaeobius litoreus</name>
    <dbReference type="NCBI Taxonomy" id="755306"/>
    <lineage>
        <taxon>Archaea</taxon>
        <taxon>Methanobacteriati</taxon>
        <taxon>Methanobacteriota</taxon>
        <taxon>Stenosarchaea group</taxon>
        <taxon>Halobacteria</taxon>
        <taxon>Halobacteriales</taxon>
        <taxon>Halorubellaceae</taxon>
        <taxon>Haloarchaeobius</taxon>
    </lineage>
</organism>
<dbReference type="RefSeq" id="WP_256398905.1">
    <property type="nucleotide sequence ID" value="NZ_JANHJR010000001.1"/>
</dbReference>
<accession>A0ABD6DKF9</accession>